<organism evidence="8 9">
    <name type="scientific">Thermoleophilum album</name>
    <dbReference type="NCBI Taxonomy" id="29539"/>
    <lineage>
        <taxon>Bacteria</taxon>
        <taxon>Bacillati</taxon>
        <taxon>Actinomycetota</taxon>
        <taxon>Thermoleophilia</taxon>
        <taxon>Thermoleophilales</taxon>
        <taxon>Thermoleophilaceae</taxon>
        <taxon>Thermoleophilum</taxon>
    </lineage>
</organism>
<feature type="transmembrane region" description="Helical" evidence="7">
    <location>
        <begin position="20"/>
        <end position="39"/>
    </location>
</feature>
<comment type="subcellular location">
    <subcellularLocation>
        <location evidence="6">Cell membrane</location>
        <topology evidence="6">Multi-pass membrane protein</topology>
    </subcellularLocation>
    <subcellularLocation>
        <location evidence="1">Membrane</location>
        <topology evidence="1">Multi-pass membrane protein</topology>
    </subcellularLocation>
</comment>
<dbReference type="GO" id="GO:0010043">
    <property type="term" value="P:response to zinc ion"/>
    <property type="evidence" value="ECO:0007669"/>
    <property type="project" value="TreeGrafter"/>
</dbReference>
<dbReference type="GO" id="GO:0043190">
    <property type="term" value="C:ATP-binding cassette (ABC) transporter complex"/>
    <property type="evidence" value="ECO:0007669"/>
    <property type="project" value="InterPro"/>
</dbReference>
<dbReference type="RefSeq" id="WP_093116972.1">
    <property type="nucleotide sequence ID" value="NZ_FNWJ01000001.1"/>
</dbReference>
<evidence type="ECO:0000256" key="5">
    <source>
        <dbReference type="ARBA" id="ARBA00023136"/>
    </source>
</evidence>
<feature type="transmembrane region" description="Helical" evidence="7">
    <location>
        <begin position="60"/>
        <end position="85"/>
    </location>
</feature>
<keyword evidence="3 6" id="KW-0812">Transmembrane</keyword>
<evidence type="ECO:0000256" key="4">
    <source>
        <dbReference type="ARBA" id="ARBA00022989"/>
    </source>
</evidence>
<keyword evidence="9" id="KW-1185">Reference proteome</keyword>
<dbReference type="AlphaFoldDB" id="A0A1H6FQR6"/>
<feature type="transmembrane region" description="Helical" evidence="7">
    <location>
        <begin position="138"/>
        <end position="162"/>
    </location>
</feature>
<keyword evidence="4 7" id="KW-1133">Transmembrane helix</keyword>
<dbReference type="InterPro" id="IPR001626">
    <property type="entry name" value="ABC_TroCD"/>
</dbReference>
<dbReference type="InterPro" id="IPR037294">
    <property type="entry name" value="ABC_BtuC-like"/>
</dbReference>
<sequence>MTGAIASAWPLIGSDALTRAGLELLLVGALAGPVGWLVLGERITFAAESAAHAMLPGLALAAALSLPLAPGALLGAAVFAVLLPIVSNEPRAGTGPAIAALATGALAMGSIAVFLPGSPGHLERLLFGEPLAADNSDLLMAAAATVATWFLLVRYGAALVAAASDPVWASSAGFAVGRLRALTTGLVVVAAAVAASTVGNLLAVAVLVAPPLVVRPFAHGARSSLVSAGVAGATLTVTGLAIAYLLDTATGATVALTLVSGALLATAWQRLRGHARARA</sequence>
<gene>
    <name evidence="8" type="ORF">SAMN02745716_1124</name>
</gene>
<dbReference type="GO" id="GO:0055085">
    <property type="term" value="P:transmembrane transport"/>
    <property type="evidence" value="ECO:0007669"/>
    <property type="project" value="InterPro"/>
</dbReference>
<comment type="similarity">
    <text evidence="2 6">Belongs to the ABC-3 integral membrane protein family.</text>
</comment>
<dbReference type="Proteomes" id="UP000222056">
    <property type="component" value="Unassembled WGS sequence"/>
</dbReference>
<evidence type="ECO:0000256" key="7">
    <source>
        <dbReference type="SAM" id="Phobius"/>
    </source>
</evidence>
<evidence type="ECO:0000256" key="6">
    <source>
        <dbReference type="RuleBase" id="RU003943"/>
    </source>
</evidence>
<dbReference type="STRING" id="29539.SAMN02745716_1124"/>
<name>A0A1H6FQR6_THEAL</name>
<evidence type="ECO:0000313" key="8">
    <source>
        <dbReference type="EMBL" id="SEH12540.1"/>
    </source>
</evidence>
<dbReference type="PANTHER" id="PTHR30477:SF13">
    <property type="entry name" value="IRON TRANSPORT SYSTEM MEMBRANE PROTEIN HI_0360-RELATED"/>
    <property type="match status" value="1"/>
</dbReference>
<accession>A0A1H6FQR6</accession>
<reference evidence="9" key="1">
    <citation type="submission" date="2016-10" db="EMBL/GenBank/DDBJ databases">
        <authorList>
            <person name="Varghese N."/>
            <person name="Submissions S."/>
        </authorList>
    </citation>
    <scope>NUCLEOTIDE SEQUENCE [LARGE SCALE GENOMIC DNA]</scope>
    <source>
        <strain evidence="9">ATCC 35263</strain>
    </source>
</reference>
<dbReference type="SUPFAM" id="SSF81345">
    <property type="entry name" value="ABC transporter involved in vitamin B12 uptake, BtuC"/>
    <property type="match status" value="1"/>
</dbReference>
<evidence type="ECO:0000256" key="3">
    <source>
        <dbReference type="ARBA" id="ARBA00022692"/>
    </source>
</evidence>
<evidence type="ECO:0000256" key="2">
    <source>
        <dbReference type="ARBA" id="ARBA00008034"/>
    </source>
</evidence>
<dbReference type="PANTHER" id="PTHR30477">
    <property type="entry name" value="ABC-TRANSPORTER METAL-BINDING PROTEIN"/>
    <property type="match status" value="1"/>
</dbReference>
<protein>
    <submittedName>
        <fullName evidence="8">Zinc/manganese transport system permease protein</fullName>
    </submittedName>
</protein>
<keyword evidence="6" id="KW-0813">Transport</keyword>
<evidence type="ECO:0000313" key="9">
    <source>
        <dbReference type="Proteomes" id="UP000222056"/>
    </source>
</evidence>
<feature type="transmembrane region" description="Helical" evidence="7">
    <location>
        <begin position="225"/>
        <end position="246"/>
    </location>
</feature>
<proteinExistence type="inferred from homology"/>
<evidence type="ECO:0000256" key="1">
    <source>
        <dbReference type="ARBA" id="ARBA00004141"/>
    </source>
</evidence>
<dbReference type="EMBL" id="FNWJ01000001">
    <property type="protein sequence ID" value="SEH12540.1"/>
    <property type="molecule type" value="Genomic_DNA"/>
</dbReference>
<keyword evidence="5 7" id="KW-0472">Membrane</keyword>
<dbReference type="Gene3D" id="1.10.3470.10">
    <property type="entry name" value="ABC transporter involved in vitamin B12 uptake, BtuC"/>
    <property type="match status" value="1"/>
</dbReference>
<feature type="transmembrane region" description="Helical" evidence="7">
    <location>
        <begin position="97"/>
        <end position="117"/>
    </location>
</feature>
<feature type="transmembrane region" description="Helical" evidence="7">
    <location>
        <begin position="182"/>
        <end position="213"/>
    </location>
</feature>
<dbReference type="Pfam" id="PF00950">
    <property type="entry name" value="ABC-3"/>
    <property type="match status" value="1"/>
</dbReference>